<reference evidence="4" key="1">
    <citation type="submission" date="2023-03" db="EMBL/GenBank/DDBJ databases">
        <title>Massive genome expansion in bonnet fungi (Mycena s.s.) driven by repeated elements and novel gene families across ecological guilds.</title>
        <authorList>
            <consortium name="Lawrence Berkeley National Laboratory"/>
            <person name="Harder C.B."/>
            <person name="Miyauchi S."/>
            <person name="Viragh M."/>
            <person name="Kuo A."/>
            <person name="Thoen E."/>
            <person name="Andreopoulos B."/>
            <person name="Lu D."/>
            <person name="Skrede I."/>
            <person name="Drula E."/>
            <person name="Henrissat B."/>
            <person name="Morin E."/>
            <person name="Kohler A."/>
            <person name="Barry K."/>
            <person name="LaButti K."/>
            <person name="Morin E."/>
            <person name="Salamov A."/>
            <person name="Lipzen A."/>
            <person name="Mereny Z."/>
            <person name="Hegedus B."/>
            <person name="Baldrian P."/>
            <person name="Stursova M."/>
            <person name="Weitz H."/>
            <person name="Taylor A."/>
            <person name="Grigoriev I.V."/>
            <person name="Nagy L.G."/>
            <person name="Martin F."/>
            <person name="Kauserud H."/>
        </authorList>
    </citation>
    <scope>NUCLEOTIDE SEQUENCE</scope>
    <source>
        <strain evidence="4">9284</strain>
    </source>
</reference>
<gene>
    <name evidence="4" type="ORF">FB45DRAFT_889895</name>
</gene>
<dbReference type="InterPro" id="IPR013320">
    <property type="entry name" value="ConA-like_dom_sf"/>
</dbReference>
<proteinExistence type="inferred from homology"/>
<evidence type="ECO:0000256" key="2">
    <source>
        <dbReference type="SAM" id="Phobius"/>
    </source>
</evidence>
<dbReference type="Pfam" id="PF00722">
    <property type="entry name" value="Glyco_hydro_16"/>
    <property type="match status" value="1"/>
</dbReference>
<keyword evidence="4" id="KW-0378">Hydrolase</keyword>
<comment type="caution">
    <text evidence="4">The sequence shown here is derived from an EMBL/GenBank/DDBJ whole genome shotgun (WGS) entry which is preliminary data.</text>
</comment>
<accession>A0AAD7G2W8</accession>
<dbReference type="PANTHER" id="PTHR10963">
    <property type="entry name" value="GLYCOSYL HYDROLASE-RELATED"/>
    <property type="match status" value="1"/>
</dbReference>
<dbReference type="Proteomes" id="UP001221142">
    <property type="component" value="Unassembled WGS sequence"/>
</dbReference>
<dbReference type="PROSITE" id="PS51762">
    <property type="entry name" value="GH16_2"/>
    <property type="match status" value="1"/>
</dbReference>
<dbReference type="InterPro" id="IPR000757">
    <property type="entry name" value="Beta-glucanase-like"/>
</dbReference>
<dbReference type="GO" id="GO:0004553">
    <property type="term" value="F:hydrolase activity, hydrolyzing O-glycosyl compounds"/>
    <property type="evidence" value="ECO:0007669"/>
    <property type="project" value="InterPro"/>
</dbReference>
<dbReference type="AlphaFoldDB" id="A0AAD7G2W8"/>
<dbReference type="SUPFAM" id="SSF49899">
    <property type="entry name" value="Concanavalin A-like lectins/glucanases"/>
    <property type="match status" value="1"/>
</dbReference>
<sequence>MAALPNPFSDPVTLNEKPAVDAITANANANAHVQGPPTKRMKSTALPPAEPYKAVPKPWTTKPNPRARISYYLTWTLFIVGMGLGGLQSALTYRGVRLDRQPLCLVFEDNFNSGDDAAVFGTASTPGRWLREVDLSGFGNGEFEMTTGSSNNSFLLDDMLYLVPTLTNDGQPFADGTTYNATDCTFNLTAPGGGYNIGGKNADGTGDGAQFDWSGYYTACSRTTNDTAGTIINPIQSARLSTLVSARSGSESTLSRGSIRYGRVEFRAKMPRGDWLWPAIWMLPVNNTYGPWPASGEIDIVESRGNGLQYTNRGANYVQGSLNWGPNVLLNGVSKSYSWWSDRRKLFSSDFHTYALEWTDKFLRISVDSRLHTLLDMPFDKPFYTRGEFPPTIIDTHGQAVAVQNPWQNGTNATPFDQDFYLIMNVAVGGTNGWFPDGQGDKPWVNHAGNPPVDFVSGMGQWGPTWPQDFRDRAMVVDYVKMWKHCGDP</sequence>
<organism evidence="4 5">
    <name type="scientific">Roridomyces roridus</name>
    <dbReference type="NCBI Taxonomy" id="1738132"/>
    <lineage>
        <taxon>Eukaryota</taxon>
        <taxon>Fungi</taxon>
        <taxon>Dikarya</taxon>
        <taxon>Basidiomycota</taxon>
        <taxon>Agaricomycotina</taxon>
        <taxon>Agaricomycetes</taxon>
        <taxon>Agaricomycetidae</taxon>
        <taxon>Agaricales</taxon>
        <taxon>Marasmiineae</taxon>
        <taxon>Mycenaceae</taxon>
        <taxon>Roridomyces</taxon>
    </lineage>
</organism>
<name>A0AAD7G2W8_9AGAR</name>
<comment type="similarity">
    <text evidence="1">Belongs to the glycosyl hydrolase 16 family.</text>
</comment>
<keyword evidence="5" id="KW-1185">Reference proteome</keyword>
<evidence type="ECO:0000256" key="1">
    <source>
        <dbReference type="ARBA" id="ARBA00006865"/>
    </source>
</evidence>
<evidence type="ECO:0000313" key="4">
    <source>
        <dbReference type="EMBL" id="KAJ7651192.1"/>
    </source>
</evidence>
<feature type="domain" description="GH16" evidence="3">
    <location>
        <begin position="156"/>
        <end position="488"/>
    </location>
</feature>
<keyword evidence="2" id="KW-0812">Transmembrane</keyword>
<dbReference type="InterPro" id="IPR050546">
    <property type="entry name" value="Glycosyl_Hydrlase_16"/>
</dbReference>
<keyword evidence="2" id="KW-1133">Transmembrane helix</keyword>
<dbReference type="GO" id="GO:0005975">
    <property type="term" value="P:carbohydrate metabolic process"/>
    <property type="evidence" value="ECO:0007669"/>
    <property type="project" value="InterPro"/>
</dbReference>
<dbReference type="PANTHER" id="PTHR10963:SF55">
    <property type="entry name" value="GLYCOSIDE HYDROLASE FAMILY 16 PROTEIN"/>
    <property type="match status" value="1"/>
</dbReference>
<keyword evidence="2" id="KW-0472">Membrane</keyword>
<feature type="transmembrane region" description="Helical" evidence="2">
    <location>
        <begin position="69"/>
        <end position="91"/>
    </location>
</feature>
<evidence type="ECO:0000259" key="3">
    <source>
        <dbReference type="PROSITE" id="PS51762"/>
    </source>
</evidence>
<dbReference type="Gene3D" id="2.60.120.200">
    <property type="match status" value="1"/>
</dbReference>
<evidence type="ECO:0000313" key="5">
    <source>
        <dbReference type="Proteomes" id="UP001221142"/>
    </source>
</evidence>
<dbReference type="EMBL" id="JARKIF010000001">
    <property type="protein sequence ID" value="KAJ7651192.1"/>
    <property type="molecule type" value="Genomic_DNA"/>
</dbReference>
<protein>
    <submittedName>
        <fullName evidence="4">Glycoside hydrolase family 16 protein</fullName>
    </submittedName>
</protein>